<proteinExistence type="predicted"/>
<gene>
    <name evidence="2" type="ORF">AB4Y30_04960</name>
</gene>
<keyword evidence="1" id="KW-1133">Transmembrane helix</keyword>
<keyword evidence="1" id="KW-0812">Transmembrane</keyword>
<accession>A0AB39HT29</accession>
<feature type="transmembrane region" description="Helical" evidence="1">
    <location>
        <begin position="6"/>
        <end position="23"/>
    </location>
</feature>
<protein>
    <submittedName>
        <fullName evidence="2">Uncharacterized protein</fullName>
    </submittedName>
</protein>
<dbReference type="RefSeq" id="WP_368654383.1">
    <property type="nucleotide sequence ID" value="NZ_CP162599.1"/>
</dbReference>
<reference evidence="2" key="1">
    <citation type="submission" date="2024-07" db="EMBL/GenBank/DDBJ databases">
        <title>Halotolerant mesophilic bacterium Ornithinibacillus sp. 4-3, sp. nov., isolated from soil.</title>
        <authorList>
            <person name="Sidarenka A.V."/>
            <person name="Guliayeva D.E."/>
            <person name="Leanovich S.I."/>
            <person name="Hileuskaya K.S."/>
            <person name="Akhremchuk A.E."/>
            <person name="Sikolenko M.A."/>
            <person name="Valentovich L.N."/>
        </authorList>
    </citation>
    <scope>NUCLEOTIDE SEQUENCE</scope>
    <source>
        <strain evidence="2">4-3</strain>
    </source>
</reference>
<sequence length="72" mass="8160">MLLIIAFVFLLGSIAFFIISLICKIKDNGLAVKNVIRGVLFLILFTITMSFDEANVNKNKPDKEDNQIEQEK</sequence>
<feature type="transmembrane region" description="Helical" evidence="1">
    <location>
        <begin position="35"/>
        <end position="51"/>
    </location>
</feature>
<evidence type="ECO:0000256" key="1">
    <source>
        <dbReference type="SAM" id="Phobius"/>
    </source>
</evidence>
<dbReference type="AlphaFoldDB" id="A0AB39HT29"/>
<keyword evidence="1" id="KW-0472">Membrane</keyword>
<name>A0AB39HT29_9BACI</name>
<dbReference type="EMBL" id="CP162599">
    <property type="protein sequence ID" value="XDK33705.1"/>
    <property type="molecule type" value="Genomic_DNA"/>
</dbReference>
<evidence type="ECO:0000313" key="2">
    <source>
        <dbReference type="EMBL" id="XDK33705.1"/>
    </source>
</evidence>
<organism evidence="2">
    <name type="scientific">Ornithinibacillus sp. 4-3</name>
    <dbReference type="NCBI Taxonomy" id="3231488"/>
    <lineage>
        <taxon>Bacteria</taxon>
        <taxon>Bacillati</taxon>
        <taxon>Bacillota</taxon>
        <taxon>Bacilli</taxon>
        <taxon>Bacillales</taxon>
        <taxon>Bacillaceae</taxon>
        <taxon>Ornithinibacillus</taxon>
    </lineage>
</organism>